<gene>
    <name evidence="2" type="ORF">OCBIM_22037305mg</name>
</gene>
<feature type="transmembrane region" description="Helical" evidence="1">
    <location>
        <begin position="31"/>
        <end position="53"/>
    </location>
</feature>
<proteinExistence type="predicted"/>
<keyword evidence="1" id="KW-0472">Membrane</keyword>
<keyword evidence="1" id="KW-1133">Transmembrane helix</keyword>
<dbReference type="EMBL" id="KQ422997">
    <property type="protein sequence ID" value="KOF73791.1"/>
    <property type="molecule type" value="Genomic_DNA"/>
</dbReference>
<dbReference type="AlphaFoldDB" id="A0A0L8G9T5"/>
<evidence type="ECO:0000256" key="1">
    <source>
        <dbReference type="SAM" id="Phobius"/>
    </source>
</evidence>
<accession>A0A0L8G9T5</accession>
<sequence>MTEGDLYSLPFVFPLTSLRTSSPSAFPPHTLFLFAYLTSLSFTFSLSSPSFCIACKNLSFTNRPTLSLTSRCQYLSHLLFIRLRGTFYVCCIKILIF</sequence>
<organism evidence="2">
    <name type="scientific">Octopus bimaculoides</name>
    <name type="common">California two-spotted octopus</name>
    <dbReference type="NCBI Taxonomy" id="37653"/>
    <lineage>
        <taxon>Eukaryota</taxon>
        <taxon>Metazoa</taxon>
        <taxon>Spiralia</taxon>
        <taxon>Lophotrochozoa</taxon>
        <taxon>Mollusca</taxon>
        <taxon>Cephalopoda</taxon>
        <taxon>Coleoidea</taxon>
        <taxon>Octopodiformes</taxon>
        <taxon>Octopoda</taxon>
        <taxon>Incirrata</taxon>
        <taxon>Octopodidae</taxon>
        <taxon>Octopus</taxon>
    </lineage>
</organism>
<evidence type="ECO:0000313" key="2">
    <source>
        <dbReference type="EMBL" id="KOF73791.1"/>
    </source>
</evidence>
<protein>
    <submittedName>
        <fullName evidence="2">Uncharacterized protein</fullName>
    </submittedName>
</protein>
<reference evidence="2" key="1">
    <citation type="submission" date="2015-07" db="EMBL/GenBank/DDBJ databases">
        <title>MeaNS - Measles Nucleotide Surveillance Program.</title>
        <authorList>
            <person name="Tran T."/>
            <person name="Druce J."/>
        </authorList>
    </citation>
    <scope>NUCLEOTIDE SEQUENCE</scope>
    <source>
        <strain evidence="2">UCB-OBI-ISO-001</strain>
        <tissue evidence="2">Gonad</tissue>
    </source>
</reference>
<name>A0A0L8G9T5_OCTBM</name>
<keyword evidence="1" id="KW-0812">Transmembrane</keyword>